<dbReference type="SUPFAM" id="SSF57959">
    <property type="entry name" value="Leucine zipper domain"/>
    <property type="match status" value="1"/>
</dbReference>
<dbReference type="PROSITE" id="PS50217">
    <property type="entry name" value="BZIP"/>
    <property type="match status" value="1"/>
</dbReference>
<dbReference type="KEGG" id="bdi:100831782"/>
<evidence type="ECO:0000256" key="2">
    <source>
        <dbReference type="ARBA" id="ARBA00007163"/>
    </source>
</evidence>
<dbReference type="PROSITE" id="PS00036">
    <property type="entry name" value="BZIP_BASIC"/>
    <property type="match status" value="1"/>
</dbReference>
<dbReference type="Gramene" id="KQK13805">
    <property type="protein sequence ID" value="KQK13805"/>
    <property type="gene ID" value="BRADI_1g12620v3"/>
</dbReference>
<dbReference type="RefSeq" id="XP_003559588.1">
    <property type="nucleotide sequence ID" value="XM_003559540.4"/>
</dbReference>
<dbReference type="PANTHER" id="PTHR45764">
    <property type="entry name" value="BZIP TRANSCRIPTION FACTOR 44"/>
    <property type="match status" value="1"/>
</dbReference>
<dbReference type="Gene3D" id="1.20.5.170">
    <property type="match status" value="1"/>
</dbReference>
<evidence type="ECO:0000256" key="7">
    <source>
        <dbReference type="SAM" id="MobiDB-lite"/>
    </source>
</evidence>
<proteinExistence type="inferred from homology"/>
<evidence type="ECO:0000256" key="1">
    <source>
        <dbReference type="ARBA" id="ARBA00004123"/>
    </source>
</evidence>
<feature type="region of interest" description="Disordered" evidence="7">
    <location>
        <begin position="1"/>
        <end position="22"/>
    </location>
</feature>
<comment type="similarity">
    <text evidence="2">Belongs to the bZIP family.</text>
</comment>
<dbReference type="Proteomes" id="UP000008810">
    <property type="component" value="Chromosome 1"/>
</dbReference>
<name>I1GPM5_BRADI</name>
<dbReference type="GeneID" id="100831782"/>
<reference evidence="9 10" key="1">
    <citation type="journal article" date="2010" name="Nature">
        <title>Genome sequencing and analysis of the model grass Brachypodium distachyon.</title>
        <authorList>
            <consortium name="International Brachypodium Initiative"/>
        </authorList>
    </citation>
    <scope>NUCLEOTIDE SEQUENCE [LARGE SCALE GENOMIC DNA]</scope>
    <source>
        <strain evidence="9">Bd21</strain>
        <strain evidence="10">cv. Bd21</strain>
    </source>
</reference>
<evidence type="ECO:0000313" key="9">
    <source>
        <dbReference type="EMBL" id="KQK13805.1"/>
    </source>
</evidence>
<dbReference type="EnsemblPlants" id="KQK13805">
    <property type="protein sequence ID" value="KQK13805"/>
    <property type="gene ID" value="BRADI_1g12620v3"/>
</dbReference>
<keyword evidence="11" id="KW-1185">Reference proteome</keyword>
<protein>
    <recommendedName>
        <fullName evidence="8">BZIP domain-containing protein</fullName>
    </recommendedName>
</protein>
<evidence type="ECO:0000313" key="11">
    <source>
        <dbReference type="Proteomes" id="UP000008810"/>
    </source>
</evidence>
<evidence type="ECO:0000256" key="4">
    <source>
        <dbReference type="ARBA" id="ARBA00023125"/>
    </source>
</evidence>
<dbReference type="GO" id="GO:0005634">
    <property type="term" value="C:nucleus"/>
    <property type="evidence" value="ECO:0000318"/>
    <property type="project" value="GO_Central"/>
</dbReference>
<dbReference type="EMBL" id="CM000880">
    <property type="protein sequence ID" value="KQK13805.1"/>
    <property type="molecule type" value="Genomic_DNA"/>
</dbReference>
<keyword evidence="4" id="KW-0238">DNA-binding</keyword>
<dbReference type="STRING" id="15368.I1GPM5"/>
<evidence type="ECO:0000256" key="3">
    <source>
        <dbReference type="ARBA" id="ARBA00023015"/>
    </source>
</evidence>
<comment type="subcellular location">
    <subcellularLocation>
        <location evidence="1">Nucleus</location>
    </subcellularLocation>
</comment>
<evidence type="ECO:0000313" key="10">
    <source>
        <dbReference type="EnsemblPlants" id="KQK13805"/>
    </source>
</evidence>
<dbReference type="Pfam" id="PF00170">
    <property type="entry name" value="bZIP_1"/>
    <property type="match status" value="1"/>
</dbReference>
<reference evidence="9" key="2">
    <citation type="submission" date="2017-06" db="EMBL/GenBank/DDBJ databases">
        <title>WGS assembly of Brachypodium distachyon.</title>
        <authorList>
            <consortium name="The International Brachypodium Initiative"/>
            <person name="Lucas S."/>
            <person name="Harmon-Smith M."/>
            <person name="Lail K."/>
            <person name="Tice H."/>
            <person name="Grimwood J."/>
            <person name="Bruce D."/>
            <person name="Barry K."/>
            <person name="Shu S."/>
            <person name="Lindquist E."/>
            <person name="Wang M."/>
            <person name="Pitluck S."/>
            <person name="Vogel J.P."/>
            <person name="Garvin D.F."/>
            <person name="Mockler T.C."/>
            <person name="Schmutz J."/>
            <person name="Rokhsar D."/>
            <person name="Bevan M.W."/>
        </authorList>
    </citation>
    <scope>NUCLEOTIDE SEQUENCE</scope>
    <source>
        <strain evidence="9">Bd21</strain>
    </source>
</reference>
<dbReference type="GO" id="GO:0003700">
    <property type="term" value="F:DNA-binding transcription factor activity"/>
    <property type="evidence" value="ECO:0000318"/>
    <property type="project" value="GO_Central"/>
</dbReference>
<dbReference type="InterPro" id="IPR046347">
    <property type="entry name" value="bZIP_sf"/>
</dbReference>
<dbReference type="AlphaFoldDB" id="I1GPM5"/>
<keyword evidence="6" id="KW-0539">Nucleus</keyword>
<reference evidence="10" key="3">
    <citation type="submission" date="2018-08" db="UniProtKB">
        <authorList>
            <consortium name="EnsemblPlants"/>
        </authorList>
    </citation>
    <scope>IDENTIFICATION</scope>
    <source>
        <strain evidence="10">cv. Bd21</strain>
    </source>
</reference>
<dbReference type="HOGENOM" id="CLU_122561_1_0_1"/>
<gene>
    <name evidence="10" type="primary">LOC100831782</name>
    <name evidence="9" type="ORF">BRADI_1g12620v3</name>
</gene>
<keyword evidence="3" id="KW-0805">Transcription regulation</keyword>
<organism evidence="9">
    <name type="scientific">Brachypodium distachyon</name>
    <name type="common">Purple false brome</name>
    <name type="synonym">Trachynia distachya</name>
    <dbReference type="NCBI Taxonomy" id="15368"/>
    <lineage>
        <taxon>Eukaryota</taxon>
        <taxon>Viridiplantae</taxon>
        <taxon>Streptophyta</taxon>
        <taxon>Embryophyta</taxon>
        <taxon>Tracheophyta</taxon>
        <taxon>Spermatophyta</taxon>
        <taxon>Magnoliopsida</taxon>
        <taxon>Liliopsida</taxon>
        <taxon>Poales</taxon>
        <taxon>Poaceae</taxon>
        <taxon>BOP clade</taxon>
        <taxon>Pooideae</taxon>
        <taxon>Stipodae</taxon>
        <taxon>Brachypodieae</taxon>
        <taxon>Brachypodium</taxon>
    </lineage>
</organism>
<evidence type="ECO:0000256" key="6">
    <source>
        <dbReference type="ARBA" id="ARBA00023242"/>
    </source>
</evidence>
<keyword evidence="5" id="KW-0804">Transcription</keyword>
<evidence type="ECO:0000256" key="5">
    <source>
        <dbReference type="ARBA" id="ARBA00023163"/>
    </source>
</evidence>
<dbReference type="PANTHER" id="PTHR45764:SF7">
    <property type="entry name" value="OS09G0474000 PROTEIN"/>
    <property type="match status" value="1"/>
</dbReference>
<dbReference type="FunFam" id="1.20.5.170:FF:000020">
    <property type="entry name" value="BZIP transcription factor"/>
    <property type="match status" value="1"/>
</dbReference>
<dbReference type="eggNOG" id="ENOG502QYQT">
    <property type="taxonomic scope" value="Eukaryota"/>
</dbReference>
<dbReference type="GO" id="GO:0045893">
    <property type="term" value="P:positive regulation of DNA-templated transcription"/>
    <property type="evidence" value="ECO:0000318"/>
    <property type="project" value="GO_Central"/>
</dbReference>
<dbReference type="SMART" id="SM00338">
    <property type="entry name" value="BRLZ"/>
    <property type="match status" value="1"/>
</dbReference>
<dbReference type="OMA" id="ERLRRCN"/>
<sequence length="168" mass="18041">MTTSQGSNAFQSFAPQSNNGFGTNAELTAHPLLPIEDPACAAASAAIGGVPDHEASDGVFNKERRLKRKISNRESARRSRARKQRHLDDLRALAARLRHGNRELSARARAARGRVALVRLANAELRAEADALGRRLEAAARQALALGQLYAAAHGHGAFEQTMASLMV</sequence>
<feature type="domain" description="BZIP" evidence="8">
    <location>
        <begin position="62"/>
        <end position="125"/>
    </location>
</feature>
<dbReference type="GO" id="GO:0000976">
    <property type="term" value="F:transcription cis-regulatory region binding"/>
    <property type="evidence" value="ECO:0000318"/>
    <property type="project" value="GO_Central"/>
</dbReference>
<dbReference type="InterPro" id="IPR004827">
    <property type="entry name" value="bZIP"/>
</dbReference>
<feature type="region of interest" description="Disordered" evidence="7">
    <location>
        <begin position="63"/>
        <end position="84"/>
    </location>
</feature>
<evidence type="ECO:0000259" key="8">
    <source>
        <dbReference type="PROSITE" id="PS50217"/>
    </source>
</evidence>
<accession>I1GPM5</accession>